<dbReference type="EMBL" id="JBHSTP010000001">
    <property type="protein sequence ID" value="MFC6355977.1"/>
    <property type="molecule type" value="Genomic_DNA"/>
</dbReference>
<sequence>LLPRPTLTVTPRNSAVAGRLLTIAFLPRLTGAAVARSPLPLAARGSSAIAILVWTLPTPTKRSGCVVLAVTVIALWTTTPG</sequence>
<evidence type="ECO:0000313" key="1">
    <source>
        <dbReference type="EMBL" id="MFC6355977.1"/>
    </source>
</evidence>
<dbReference type="Proteomes" id="UP001596306">
    <property type="component" value="Unassembled WGS sequence"/>
</dbReference>
<dbReference type="RefSeq" id="WP_386729560.1">
    <property type="nucleotide sequence ID" value="NZ_JBHSTP010000001.1"/>
</dbReference>
<reference evidence="2" key="1">
    <citation type="journal article" date="2019" name="Int. J. Syst. Evol. Microbiol.">
        <title>The Global Catalogue of Microorganisms (GCM) 10K type strain sequencing project: providing services to taxonomists for standard genome sequencing and annotation.</title>
        <authorList>
            <consortium name="The Broad Institute Genomics Platform"/>
            <consortium name="The Broad Institute Genome Sequencing Center for Infectious Disease"/>
            <person name="Wu L."/>
            <person name="Ma J."/>
        </authorList>
    </citation>
    <scope>NUCLEOTIDE SEQUENCE [LARGE SCALE GENOMIC DNA]</scope>
    <source>
        <strain evidence="2">CCUG 43304</strain>
    </source>
</reference>
<comment type="caution">
    <text evidence="1">The sequence shown here is derived from an EMBL/GenBank/DDBJ whole genome shotgun (WGS) entry which is preliminary data.</text>
</comment>
<evidence type="ECO:0000313" key="2">
    <source>
        <dbReference type="Proteomes" id="UP001596306"/>
    </source>
</evidence>
<organism evidence="1 2">
    <name type="scientific">Luethyella okanaganae</name>
    <dbReference type="NCBI Taxonomy" id="69372"/>
    <lineage>
        <taxon>Bacteria</taxon>
        <taxon>Bacillati</taxon>
        <taxon>Actinomycetota</taxon>
        <taxon>Actinomycetes</taxon>
        <taxon>Micrococcales</taxon>
        <taxon>Microbacteriaceae</taxon>
        <taxon>Luethyella</taxon>
    </lineage>
</organism>
<accession>A0ABW1VEN3</accession>
<proteinExistence type="predicted"/>
<keyword evidence="2" id="KW-1185">Reference proteome</keyword>
<name>A0ABW1VEN3_9MICO</name>
<protein>
    <submittedName>
        <fullName evidence="1">Uncharacterized protein</fullName>
    </submittedName>
</protein>
<gene>
    <name evidence="1" type="ORF">ACFQB0_07650</name>
</gene>
<feature type="non-terminal residue" evidence="1">
    <location>
        <position position="1"/>
    </location>
</feature>